<organism evidence="2 3">
    <name type="scientific">Archangium minus</name>
    <dbReference type="NCBI Taxonomy" id="83450"/>
    <lineage>
        <taxon>Bacteria</taxon>
        <taxon>Pseudomonadati</taxon>
        <taxon>Myxococcota</taxon>
        <taxon>Myxococcia</taxon>
        <taxon>Myxococcales</taxon>
        <taxon>Cystobacterineae</taxon>
        <taxon>Archangiaceae</taxon>
        <taxon>Archangium</taxon>
    </lineage>
</organism>
<proteinExistence type="predicted"/>
<evidence type="ECO:0000256" key="1">
    <source>
        <dbReference type="SAM" id="SignalP"/>
    </source>
</evidence>
<dbReference type="PROSITE" id="PS51257">
    <property type="entry name" value="PROKAR_LIPOPROTEIN"/>
    <property type="match status" value="1"/>
</dbReference>
<evidence type="ECO:0008006" key="4">
    <source>
        <dbReference type="Google" id="ProtNLM"/>
    </source>
</evidence>
<dbReference type="Proteomes" id="UP001611383">
    <property type="component" value="Chromosome"/>
</dbReference>
<name>A0ABY9WW84_9BACT</name>
<dbReference type="RefSeq" id="WP_395803717.1">
    <property type="nucleotide sequence ID" value="NZ_CP043494.1"/>
</dbReference>
<keyword evidence="1" id="KW-0732">Signal</keyword>
<evidence type="ECO:0000313" key="3">
    <source>
        <dbReference type="Proteomes" id="UP001611383"/>
    </source>
</evidence>
<accession>A0ABY9WW84</accession>
<reference evidence="2 3" key="1">
    <citation type="submission" date="2019-08" db="EMBL/GenBank/DDBJ databases">
        <title>Archangium and Cystobacter genomes.</title>
        <authorList>
            <person name="Chen I.-C.K."/>
            <person name="Wielgoss S."/>
        </authorList>
    </citation>
    <scope>NUCLEOTIDE SEQUENCE [LARGE SCALE GENOMIC DNA]</scope>
    <source>
        <strain evidence="2 3">Cbm 6</strain>
    </source>
</reference>
<feature type="signal peptide" evidence="1">
    <location>
        <begin position="1"/>
        <end position="16"/>
    </location>
</feature>
<gene>
    <name evidence="2" type="ORF">F0U60_27270</name>
</gene>
<dbReference type="EMBL" id="CP043494">
    <property type="protein sequence ID" value="WNG47411.1"/>
    <property type="molecule type" value="Genomic_DNA"/>
</dbReference>
<sequence>MRKAIIAGLMAAGLLAGCGGTTTDGNGEVNTACADGTVCTGSADECAKTCGQSDEGKKHAEWFSMICCDGSECRTPGAPSICIDYCNKYGDGGYCG</sequence>
<protein>
    <recommendedName>
        <fullName evidence="4">Lipoprotein</fullName>
    </recommendedName>
</protein>
<evidence type="ECO:0000313" key="2">
    <source>
        <dbReference type="EMBL" id="WNG47411.1"/>
    </source>
</evidence>
<feature type="chain" id="PRO_5046290666" description="Lipoprotein" evidence="1">
    <location>
        <begin position="17"/>
        <end position="96"/>
    </location>
</feature>
<keyword evidence="3" id="KW-1185">Reference proteome</keyword>